<dbReference type="KEGG" id="srho:HH216_25045"/>
<evidence type="ECO:0000313" key="2">
    <source>
        <dbReference type="Proteomes" id="UP000501128"/>
    </source>
</evidence>
<protein>
    <submittedName>
        <fullName evidence="1">Uncharacterized protein</fullName>
    </submittedName>
</protein>
<proteinExistence type="predicted"/>
<accession>A0A7L5E083</accession>
<sequence>MEDWVKDLQNKIINEEDRILFDEAAGCYSSGYHRSAYIMAWVSLIESLKRKIYEFDNLGDSRSNAAIIKIDLAESKDSSTDKLIFEEAKTCEIIDSSDLSSVNHFWQQRSVFVHPYNKRPTTEEIRYIFTQIVKISLGKELHYNKLLLSDLANNVANKPFYIPTGSEQVRDHAVRAVTRTNENLHPFFFKTFLAKVGEICLIDSKAQELFKLRAFICELFIRTPTSLDDSKWGLEDKVTSFPYECMLGFIRSDTWLKIPERIKEMIIAYAVSENDSRKTNYVRQVIGQLINSSVLEDKYIVIFNQMLDSMSFESAINYYGRSEDTYLRIKANLMTYNFDTQNPAIDYLKTPMGIQVINILDDDSQFSLGRMLESASSNNHWKTQNFIDSILDGKYSYSDWVKGGIAYGSFVSLSSGLFDFDEKVYKRSILFLNSVSSEIQHFVYQKISEAINETEEKIPGQIAFQKRSILRKIEEVNSSIAWDSENRRLNDLLFDELKSIVNIDDD</sequence>
<evidence type="ECO:0000313" key="1">
    <source>
        <dbReference type="EMBL" id="QJD81617.1"/>
    </source>
</evidence>
<keyword evidence="1" id="KW-0614">Plasmid</keyword>
<gene>
    <name evidence="1" type="ORF">HH216_25045</name>
</gene>
<geneLocation type="plasmid" evidence="1 2">
    <name>unnamed1</name>
</geneLocation>
<dbReference type="EMBL" id="CP051678">
    <property type="protein sequence ID" value="QJD81617.1"/>
    <property type="molecule type" value="Genomic_DNA"/>
</dbReference>
<reference evidence="1 2" key="1">
    <citation type="submission" date="2020-04" db="EMBL/GenBank/DDBJ databases">
        <title>Genome sequencing of novel species.</title>
        <authorList>
            <person name="Heo J."/>
            <person name="Kim S.-J."/>
            <person name="Kim J.-S."/>
            <person name="Hong S.-B."/>
            <person name="Kwon S.-W."/>
        </authorList>
    </citation>
    <scope>NUCLEOTIDE SEQUENCE [LARGE SCALE GENOMIC DNA]</scope>
    <source>
        <strain evidence="1 2">CJU-R4</strain>
        <plasmid evidence="1 2">unnamed1</plasmid>
    </source>
</reference>
<keyword evidence="2" id="KW-1185">Reference proteome</keyword>
<organism evidence="1 2">
    <name type="scientific">Spirosoma rhododendri</name>
    <dbReference type="NCBI Taxonomy" id="2728024"/>
    <lineage>
        <taxon>Bacteria</taxon>
        <taxon>Pseudomonadati</taxon>
        <taxon>Bacteroidota</taxon>
        <taxon>Cytophagia</taxon>
        <taxon>Cytophagales</taxon>
        <taxon>Cytophagaceae</taxon>
        <taxon>Spirosoma</taxon>
    </lineage>
</organism>
<dbReference type="RefSeq" id="WP_169553635.1">
    <property type="nucleotide sequence ID" value="NZ_CP051678.1"/>
</dbReference>
<name>A0A7L5E083_9BACT</name>
<dbReference type="Proteomes" id="UP000501128">
    <property type="component" value="Plasmid unnamed1"/>
</dbReference>
<dbReference type="AlphaFoldDB" id="A0A7L5E083"/>